<dbReference type="EC" id="5.4.99.12" evidence="4"/>
<dbReference type="AlphaFoldDB" id="A0A2V2N137"/>
<dbReference type="EMBL" id="QGMY01000007">
    <property type="protein sequence ID" value="PWR72350.1"/>
    <property type="molecule type" value="Genomic_DNA"/>
</dbReference>
<evidence type="ECO:0000256" key="1">
    <source>
        <dbReference type="ARBA" id="ARBA00009375"/>
    </source>
</evidence>
<evidence type="ECO:0000256" key="4">
    <source>
        <dbReference type="HAMAP-Rule" id="MF_00171"/>
    </source>
</evidence>
<dbReference type="NCBIfam" id="TIGR00071">
    <property type="entry name" value="hisT_truA"/>
    <property type="match status" value="1"/>
</dbReference>
<comment type="function">
    <text evidence="4">Formation of pseudouridine at positions 38, 39 and 40 in the anticodon stem and loop of transfer RNAs.</text>
</comment>
<accession>A0A2V2N137</accession>
<feature type="active site" description="Nucleophile" evidence="4 5">
    <location>
        <position position="65"/>
    </location>
</feature>
<evidence type="ECO:0000256" key="5">
    <source>
        <dbReference type="PIRSR" id="PIRSR001430-1"/>
    </source>
</evidence>
<dbReference type="InterPro" id="IPR020097">
    <property type="entry name" value="PsdUridine_synth_TruA_a/b_dom"/>
</dbReference>
<dbReference type="Gene3D" id="3.30.70.660">
    <property type="entry name" value="Pseudouridine synthase I, catalytic domain, C-terminal subdomain"/>
    <property type="match status" value="1"/>
</dbReference>
<comment type="caution">
    <text evidence="4">Lacks conserved residue(s) required for the propagation of feature annotation.</text>
</comment>
<dbReference type="GO" id="GO:0003723">
    <property type="term" value="F:RNA binding"/>
    <property type="evidence" value="ECO:0007669"/>
    <property type="project" value="InterPro"/>
</dbReference>
<dbReference type="InterPro" id="IPR020094">
    <property type="entry name" value="TruA/RsuA/RluB/E/F_N"/>
</dbReference>
<gene>
    <name evidence="4" type="primary">truA</name>
    <name evidence="9" type="ORF">DK846_09995</name>
</gene>
<dbReference type="Proteomes" id="UP000245657">
    <property type="component" value="Unassembled WGS sequence"/>
</dbReference>
<evidence type="ECO:0000256" key="2">
    <source>
        <dbReference type="ARBA" id="ARBA00022694"/>
    </source>
</evidence>
<dbReference type="InterPro" id="IPR001406">
    <property type="entry name" value="PsdUridine_synth_TruA"/>
</dbReference>
<dbReference type="Gene3D" id="3.30.70.580">
    <property type="entry name" value="Pseudouridine synthase I, catalytic domain, N-terminal subdomain"/>
    <property type="match status" value="1"/>
</dbReference>
<dbReference type="GO" id="GO:0160147">
    <property type="term" value="F:tRNA pseudouridine(38-40) synthase activity"/>
    <property type="evidence" value="ECO:0007669"/>
    <property type="project" value="UniProtKB-EC"/>
</dbReference>
<dbReference type="HAMAP" id="MF_00171">
    <property type="entry name" value="TruA"/>
    <property type="match status" value="1"/>
</dbReference>
<dbReference type="InterPro" id="IPR020103">
    <property type="entry name" value="PsdUridine_synth_cat_dom_sf"/>
</dbReference>
<reference evidence="9 10" key="1">
    <citation type="submission" date="2018-05" db="EMBL/GenBank/DDBJ databases">
        <title>Draft genome of Methanospirillum lacunae Ki8-1.</title>
        <authorList>
            <person name="Dueholm M.S."/>
            <person name="Nielsen P.H."/>
            <person name="Bakmann L.F."/>
            <person name="Otzen D.E."/>
        </authorList>
    </citation>
    <scope>NUCLEOTIDE SEQUENCE [LARGE SCALE GENOMIC DNA]</scope>
    <source>
        <strain evidence="9 10">Ki8-1</strain>
    </source>
</reference>
<dbReference type="GO" id="GO:0031119">
    <property type="term" value="P:tRNA pseudouridine synthesis"/>
    <property type="evidence" value="ECO:0007669"/>
    <property type="project" value="UniProtKB-UniRule"/>
</dbReference>
<feature type="binding site" evidence="4 6">
    <location>
        <position position="120"/>
    </location>
    <ligand>
        <name>substrate</name>
    </ligand>
</feature>
<dbReference type="Pfam" id="PF01416">
    <property type="entry name" value="PseudoU_synth_1"/>
    <property type="match status" value="1"/>
</dbReference>
<keyword evidence="2 4" id="KW-0819">tRNA processing</keyword>
<dbReference type="PANTHER" id="PTHR11142:SF0">
    <property type="entry name" value="TRNA PSEUDOURIDINE SYNTHASE-LIKE 1"/>
    <property type="match status" value="1"/>
</dbReference>
<evidence type="ECO:0000256" key="3">
    <source>
        <dbReference type="ARBA" id="ARBA00023235"/>
    </source>
</evidence>
<keyword evidence="10" id="KW-1185">Reference proteome</keyword>
<dbReference type="RefSeq" id="WP_109968840.1">
    <property type="nucleotide sequence ID" value="NZ_CP176093.1"/>
</dbReference>
<evidence type="ECO:0000256" key="7">
    <source>
        <dbReference type="RuleBase" id="RU003792"/>
    </source>
</evidence>
<keyword evidence="3 4" id="KW-0413">Isomerase</keyword>
<evidence type="ECO:0000313" key="10">
    <source>
        <dbReference type="Proteomes" id="UP000245657"/>
    </source>
</evidence>
<evidence type="ECO:0000256" key="6">
    <source>
        <dbReference type="PIRSR" id="PIRSR001430-2"/>
    </source>
</evidence>
<sequence length="274" mass="31248">MAETERQNYQVRVAFRIGYLGTSFFGSQFQPRDRTVEGEIRQACIRAGLFTDTREGRLAFSGRTDRGVHARCQVIAFSTPYPDRARRALPGQLPPDIWVDAFCEVPDSYSPRRDVISRTYRFYFHEMPENPALMKEAAKLFLGKHDYSCFARVEPGKDPIRSITTINVHIEEDCCWIEVTAPSYLWHMVRCMAAALTRVSSGLLTLEELEVMLTGRCSNKVKPAPPDGLILWEITDQLPWRPVPPLKRTFKLHADAAADHQLMARVHRILSPGL</sequence>
<evidence type="ECO:0000259" key="8">
    <source>
        <dbReference type="Pfam" id="PF01416"/>
    </source>
</evidence>
<dbReference type="InterPro" id="IPR020095">
    <property type="entry name" value="PsdUridine_synth_TruA_C"/>
</dbReference>
<comment type="caution">
    <text evidence="9">The sequence shown here is derived from an EMBL/GenBank/DDBJ whole genome shotgun (WGS) entry which is preliminary data.</text>
</comment>
<feature type="domain" description="Pseudouridine synthase I TruA alpha/beta" evidence="8">
    <location>
        <begin position="137"/>
        <end position="234"/>
    </location>
</feature>
<dbReference type="GeneID" id="97547818"/>
<dbReference type="PIRSF" id="PIRSF001430">
    <property type="entry name" value="tRNA_psdUrid_synth"/>
    <property type="match status" value="1"/>
</dbReference>
<organism evidence="9 10">
    <name type="scientific">Methanospirillum lacunae</name>
    <dbReference type="NCBI Taxonomy" id="668570"/>
    <lineage>
        <taxon>Archaea</taxon>
        <taxon>Methanobacteriati</taxon>
        <taxon>Methanobacteriota</taxon>
        <taxon>Stenosarchaea group</taxon>
        <taxon>Methanomicrobia</taxon>
        <taxon>Methanomicrobiales</taxon>
        <taxon>Methanospirillaceae</taxon>
        <taxon>Methanospirillum</taxon>
    </lineage>
</organism>
<evidence type="ECO:0000313" key="9">
    <source>
        <dbReference type="EMBL" id="PWR72350.1"/>
    </source>
</evidence>
<proteinExistence type="inferred from homology"/>
<protein>
    <recommendedName>
        <fullName evidence="4">tRNA pseudouridine synthase A</fullName>
        <ecNumber evidence="4">5.4.99.12</ecNumber>
    </recommendedName>
    <alternativeName>
        <fullName evidence="4">tRNA pseudouridine(38-40) synthase</fullName>
    </alternativeName>
    <alternativeName>
        <fullName evidence="4">tRNA pseudouridylate synthase I</fullName>
    </alternativeName>
    <alternativeName>
        <fullName evidence="4">tRNA-uridine isomerase I</fullName>
    </alternativeName>
</protein>
<comment type="catalytic activity">
    <reaction evidence="4 7">
        <text>uridine(38/39/40) in tRNA = pseudouridine(38/39/40) in tRNA</text>
        <dbReference type="Rhea" id="RHEA:22376"/>
        <dbReference type="Rhea" id="RHEA-COMP:10085"/>
        <dbReference type="Rhea" id="RHEA-COMP:10087"/>
        <dbReference type="ChEBI" id="CHEBI:65314"/>
        <dbReference type="ChEBI" id="CHEBI:65315"/>
        <dbReference type="EC" id="5.4.99.12"/>
    </reaction>
</comment>
<dbReference type="PANTHER" id="PTHR11142">
    <property type="entry name" value="PSEUDOURIDYLATE SYNTHASE"/>
    <property type="match status" value="1"/>
</dbReference>
<comment type="similarity">
    <text evidence="1 4 7">Belongs to the tRNA pseudouridine synthase TruA family.</text>
</comment>
<dbReference type="OrthoDB" id="25720at2157"/>
<name>A0A2V2N137_9EURY</name>
<dbReference type="SUPFAM" id="SSF55120">
    <property type="entry name" value="Pseudouridine synthase"/>
    <property type="match status" value="1"/>
</dbReference>